<dbReference type="AlphaFoldDB" id="A0A8T9Q9V5"/>
<evidence type="ECO:0000313" key="2">
    <source>
        <dbReference type="EMBL" id="UOQ72908.1"/>
    </source>
</evidence>
<name>A0A8T9Q9V5_9BACT</name>
<protein>
    <submittedName>
        <fullName evidence="2">Uncharacterized protein</fullName>
    </submittedName>
</protein>
<proteinExistence type="predicted"/>
<evidence type="ECO:0000256" key="1">
    <source>
        <dbReference type="SAM" id="MobiDB-lite"/>
    </source>
</evidence>
<evidence type="ECO:0000313" key="3">
    <source>
        <dbReference type="Proteomes" id="UP000831796"/>
    </source>
</evidence>
<dbReference type="RefSeq" id="WP_244676266.1">
    <property type="nucleotide sequence ID" value="NZ_CP095046.1"/>
</dbReference>
<dbReference type="EMBL" id="CP095046">
    <property type="protein sequence ID" value="UOQ72908.1"/>
    <property type="molecule type" value="Genomic_DNA"/>
</dbReference>
<reference evidence="2" key="1">
    <citation type="submission" date="2022-04" db="EMBL/GenBank/DDBJ databases">
        <title>Hymenobacter sp. isolated from the air.</title>
        <authorList>
            <person name="Won M."/>
            <person name="Lee C.-M."/>
            <person name="Woen H.-Y."/>
            <person name="Kwon S.-W."/>
        </authorList>
    </citation>
    <scope>NUCLEOTIDE SEQUENCE</scope>
    <source>
        <strain evidence="2">5116S-3</strain>
    </source>
</reference>
<sequence length="103" mass="11775">MIRFAFRGLRHLLGLVLMCFLMSVSCHPYRIPNPKGPPQPKVHKAKKVESEAADGRDMDAATEAKPMKNSYDKNGILKKPKYKNRRLKKKVGQRKFLGIPLPF</sequence>
<keyword evidence="3" id="KW-1185">Reference proteome</keyword>
<dbReference type="Proteomes" id="UP000831796">
    <property type="component" value="Chromosome"/>
</dbReference>
<organism evidence="2 3">
    <name type="scientific">Hymenobacter cellulosilyticus</name>
    <dbReference type="NCBI Taxonomy" id="2932248"/>
    <lineage>
        <taxon>Bacteria</taxon>
        <taxon>Pseudomonadati</taxon>
        <taxon>Bacteroidota</taxon>
        <taxon>Cytophagia</taxon>
        <taxon>Cytophagales</taxon>
        <taxon>Hymenobacteraceae</taxon>
        <taxon>Hymenobacter</taxon>
    </lineage>
</organism>
<feature type="compositionally biased region" description="Basic and acidic residues" evidence="1">
    <location>
        <begin position="47"/>
        <end position="59"/>
    </location>
</feature>
<accession>A0A8T9Q9V5</accession>
<feature type="region of interest" description="Disordered" evidence="1">
    <location>
        <begin position="33"/>
        <end position="75"/>
    </location>
</feature>
<gene>
    <name evidence="2" type="ORF">MUN79_02665</name>
</gene>
<dbReference type="PROSITE" id="PS51257">
    <property type="entry name" value="PROKAR_LIPOPROTEIN"/>
    <property type="match status" value="1"/>
</dbReference>
<dbReference type="KEGG" id="hcu:MUN79_02665"/>